<dbReference type="UniPathway" id="UPA00047">
    <property type="reaction ID" value="UER00058"/>
</dbReference>
<keyword evidence="12" id="KW-0028">Amino-acid biosynthesis</keyword>
<comment type="catalytic activity">
    <reaction evidence="9 12">
        <text>L-valine + 2-oxoglutarate = 3-methyl-2-oxobutanoate + L-glutamate</text>
        <dbReference type="Rhea" id="RHEA:24813"/>
        <dbReference type="ChEBI" id="CHEBI:11851"/>
        <dbReference type="ChEBI" id="CHEBI:16810"/>
        <dbReference type="ChEBI" id="CHEBI:29985"/>
        <dbReference type="ChEBI" id="CHEBI:57762"/>
        <dbReference type="EC" id="2.6.1.42"/>
    </reaction>
</comment>
<reference evidence="13 14" key="1">
    <citation type="submission" date="2015-01" db="EMBL/GenBank/DDBJ databases">
        <title>Draft genome sequence of Pedobacter sp. NL19 isolated from sludge of an effluent treatment pond in an abandoned uranium mine.</title>
        <authorList>
            <person name="Santos T."/>
            <person name="Caetano T."/>
            <person name="Covas C."/>
            <person name="Cruz A."/>
            <person name="Mendo S."/>
        </authorList>
    </citation>
    <scope>NUCLEOTIDE SEQUENCE [LARGE SCALE GENOMIC DNA]</scope>
    <source>
        <strain evidence="13 14">NL19</strain>
    </source>
</reference>
<dbReference type="PANTHER" id="PTHR42743:SF11">
    <property type="entry name" value="AMINODEOXYCHORISMATE LYASE"/>
    <property type="match status" value="1"/>
</dbReference>
<evidence type="ECO:0000256" key="2">
    <source>
        <dbReference type="ARBA" id="ARBA00004824"/>
    </source>
</evidence>
<comment type="cofactor">
    <cofactor evidence="1 12">
        <name>pyridoxal 5'-phosphate</name>
        <dbReference type="ChEBI" id="CHEBI:597326"/>
    </cofactor>
</comment>
<comment type="catalytic activity">
    <reaction evidence="11 12">
        <text>L-leucine + 2-oxoglutarate = 4-methyl-2-oxopentanoate + L-glutamate</text>
        <dbReference type="Rhea" id="RHEA:18321"/>
        <dbReference type="ChEBI" id="CHEBI:16810"/>
        <dbReference type="ChEBI" id="CHEBI:17865"/>
        <dbReference type="ChEBI" id="CHEBI:29985"/>
        <dbReference type="ChEBI" id="CHEBI:57427"/>
        <dbReference type="EC" id="2.6.1.42"/>
    </reaction>
</comment>
<keyword evidence="14" id="KW-1185">Reference proteome</keyword>
<dbReference type="EMBL" id="JXRA01000110">
    <property type="protein sequence ID" value="KIO75257.1"/>
    <property type="molecule type" value="Genomic_DNA"/>
</dbReference>
<dbReference type="GO" id="GO:0009097">
    <property type="term" value="P:isoleucine biosynthetic process"/>
    <property type="evidence" value="ECO:0007669"/>
    <property type="project" value="UniProtKB-UniPathway"/>
</dbReference>
<dbReference type="SUPFAM" id="SSF56752">
    <property type="entry name" value="D-aminoacid aminotransferase-like PLP-dependent enzymes"/>
    <property type="match status" value="1"/>
</dbReference>
<name>A0A0D0GD56_9SPHI</name>
<dbReference type="Pfam" id="PF01063">
    <property type="entry name" value="Aminotran_4"/>
    <property type="match status" value="1"/>
</dbReference>
<comment type="pathway">
    <text evidence="2 12">Amino-acid biosynthesis; L-isoleucine biosynthesis; L-isoleucine from 2-oxobutanoate: step 4/4.</text>
</comment>
<evidence type="ECO:0000256" key="11">
    <source>
        <dbReference type="ARBA" id="ARBA00049229"/>
    </source>
</evidence>
<dbReference type="UniPathway" id="UPA00049">
    <property type="reaction ID" value="UER00062"/>
</dbReference>
<comment type="function">
    <text evidence="12">Acts on leucine, isoleucine and valine.</text>
</comment>
<evidence type="ECO:0000256" key="6">
    <source>
        <dbReference type="ARBA" id="ARBA00022576"/>
    </source>
</evidence>
<dbReference type="InterPro" id="IPR005785">
    <property type="entry name" value="B_amino_transI"/>
</dbReference>
<dbReference type="GO" id="GO:0052656">
    <property type="term" value="F:L-isoleucine-2-oxoglutarate transaminase activity"/>
    <property type="evidence" value="ECO:0007669"/>
    <property type="project" value="RHEA"/>
</dbReference>
<comment type="pathway">
    <text evidence="3 12">Amino-acid biosynthesis; L-valine biosynthesis; L-valine from pyruvate: step 4/4.</text>
</comment>
<evidence type="ECO:0000256" key="1">
    <source>
        <dbReference type="ARBA" id="ARBA00001933"/>
    </source>
</evidence>
<organism evidence="13 14">
    <name type="scientific">Pedobacter lusitanus</name>
    <dbReference type="NCBI Taxonomy" id="1503925"/>
    <lineage>
        <taxon>Bacteria</taxon>
        <taxon>Pseudomonadati</taxon>
        <taxon>Bacteroidota</taxon>
        <taxon>Sphingobacteriia</taxon>
        <taxon>Sphingobacteriales</taxon>
        <taxon>Sphingobacteriaceae</taxon>
        <taxon>Pedobacter</taxon>
    </lineage>
</organism>
<dbReference type="Gene3D" id="3.30.470.10">
    <property type="match status" value="1"/>
</dbReference>
<evidence type="ECO:0000256" key="10">
    <source>
        <dbReference type="ARBA" id="ARBA00048798"/>
    </source>
</evidence>
<dbReference type="STRING" id="1503925.TH53_21745"/>
<dbReference type="InterPro" id="IPR001544">
    <property type="entry name" value="Aminotrans_IV"/>
</dbReference>
<dbReference type="NCBIfam" id="NF005146">
    <property type="entry name" value="PRK06606.1"/>
    <property type="match status" value="1"/>
</dbReference>
<dbReference type="GO" id="GO:0009099">
    <property type="term" value="P:L-valine biosynthetic process"/>
    <property type="evidence" value="ECO:0007669"/>
    <property type="project" value="UniProtKB-UniPathway"/>
</dbReference>
<evidence type="ECO:0000256" key="4">
    <source>
        <dbReference type="ARBA" id="ARBA00005072"/>
    </source>
</evidence>
<dbReference type="UniPathway" id="UPA00048">
    <property type="reaction ID" value="UER00073"/>
</dbReference>
<accession>A0A0D0GD56</accession>
<dbReference type="GO" id="GO:0009098">
    <property type="term" value="P:L-leucine biosynthetic process"/>
    <property type="evidence" value="ECO:0007669"/>
    <property type="project" value="UniProtKB-UniPathway"/>
</dbReference>
<sequence>MQYYDSATVLYLNGKFIKAAEAKTSLYSQSLHYGYAVFEGIRAYNTHNGTRIFKAKEHYDRLQRSAELMHIPFPFDKNELIKQTYKLLEKNNIKDAYIRPLVYCAPNMTLSAATEVSILICAWEWGAYLGTQLQKACVSTYQRPNPKSTHVEAKASGHYVNSILATTEAKSKGFDEAILLDMNNNIAEAPGANIFIEKNGRLYTPPLGNILAGITRATVLRLCKTLDIECIEKHLSVDDLKNADSAFFCGTAVEIAGIASVDDVTFPAIWTESLGATLQRTYKALVLEKQNYEVII</sequence>
<dbReference type="Gene3D" id="3.20.10.10">
    <property type="entry name" value="D-amino Acid Aminotransferase, subunit A, domain 2"/>
    <property type="match status" value="1"/>
</dbReference>
<keyword evidence="12" id="KW-0100">Branched-chain amino acid biosynthesis</keyword>
<evidence type="ECO:0000313" key="13">
    <source>
        <dbReference type="EMBL" id="KIO75257.1"/>
    </source>
</evidence>
<comment type="catalytic activity">
    <reaction evidence="10 12">
        <text>L-isoleucine + 2-oxoglutarate = (S)-3-methyl-2-oxopentanoate + L-glutamate</text>
        <dbReference type="Rhea" id="RHEA:24801"/>
        <dbReference type="ChEBI" id="CHEBI:16810"/>
        <dbReference type="ChEBI" id="CHEBI:29985"/>
        <dbReference type="ChEBI" id="CHEBI:35146"/>
        <dbReference type="ChEBI" id="CHEBI:58045"/>
        <dbReference type="EC" id="2.6.1.42"/>
    </reaction>
</comment>
<keyword evidence="6 12" id="KW-0032">Aminotransferase</keyword>
<evidence type="ECO:0000256" key="3">
    <source>
        <dbReference type="ARBA" id="ARBA00004931"/>
    </source>
</evidence>
<dbReference type="RefSeq" id="WP_041885587.1">
    <property type="nucleotide sequence ID" value="NZ_CP157278.1"/>
</dbReference>
<evidence type="ECO:0000256" key="7">
    <source>
        <dbReference type="ARBA" id="ARBA00022679"/>
    </source>
</evidence>
<evidence type="ECO:0000256" key="9">
    <source>
        <dbReference type="ARBA" id="ARBA00048212"/>
    </source>
</evidence>
<keyword evidence="8 12" id="KW-0663">Pyridoxal phosphate</keyword>
<comment type="similarity">
    <text evidence="5 12">Belongs to the class-IV pyridoxal-phosphate-dependent aminotransferase family.</text>
</comment>
<dbReference type="OrthoDB" id="9804984at2"/>
<dbReference type="FunFam" id="3.20.10.10:FF:000002">
    <property type="entry name" value="D-alanine aminotransferase"/>
    <property type="match status" value="1"/>
</dbReference>
<dbReference type="InterPro" id="IPR043132">
    <property type="entry name" value="BCAT-like_C"/>
</dbReference>
<dbReference type="AlphaFoldDB" id="A0A0D0GD56"/>
<evidence type="ECO:0000256" key="8">
    <source>
        <dbReference type="ARBA" id="ARBA00022898"/>
    </source>
</evidence>
<gene>
    <name evidence="12" type="primary">ilvE</name>
    <name evidence="13" type="ORF">TH53_21745</name>
</gene>
<evidence type="ECO:0000256" key="5">
    <source>
        <dbReference type="ARBA" id="ARBA00009320"/>
    </source>
</evidence>
<dbReference type="InterPro" id="IPR043131">
    <property type="entry name" value="BCAT-like_N"/>
</dbReference>
<protein>
    <recommendedName>
        <fullName evidence="12">Branched-chain-amino-acid aminotransferase</fullName>
        <shortName evidence="12">BCAT</shortName>
        <ecNumber evidence="12">2.6.1.42</ecNumber>
    </recommendedName>
</protein>
<evidence type="ECO:0000256" key="12">
    <source>
        <dbReference type="RuleBase" id="RU364094"/>
    </source>
</evidence>
<dbReference type="InterPro" id="IPR036038">
    <property type="entry name" value="Aminotransferase-like"/>
</dbReference>
<proteinExistence type="inferred from homology"/>
<keyword evidence="7 12" id="KW-0808">Transferase</keyword>
<dbReference type="NCBIfam" id="TIGR01122">
    <property type="entry name" value="ilvE_I"/>
    <property type="match status" value="1"/>
</dbReference>
<dbReference type="GO" id="GO:0052655">
    <property type="term" value="F:L-valine-2-oxoglutarate transaminase activity"/>
    <property type="evidence" value="ECO:0007669"/>
    <property type="project" value="RHEA"/>
</dbReference>
<dbReference type="EC" id="2.6.1.42" evidence="12"/>
<evidence type="ECO:0000313" key="14">
    <source>
        <dbReference type="Proteomes" id="UP000032049"/>
    </source>
</evidence>
<dbReference type="GO" id="GO:0052654">
    <property type="term" value="F:L-leucine-2-oxoglutarate transaminase activity"/>
    <property type="evidence" value="ECO:0007669"/>
    <property type="project" value="RHEA"/>
</dbReference>
<dbReference type="Proteomes" id="UP000032049">
    <property type="component" value="Unassembled WGS sequence"/>
</dbReference>
<dbReference type="InterPro" id="IPR050571">
    <property type="entry name" value="Class-IV_PLP-Dep_Aminotrnsfr"/>
</dbReference>
<comment type="pathway">
    <text evidence="4 12">Amino-acid biosynthesis; L-leucine biosynthesis; L-leucine from 3-methyl-2-oxobutanoate: step 4/4.</text>
</comment>
<comment type="caution">
    <text evidence="13">The sequence shown here is derived from an EMBL/GenBank/DDBJ whole genome shotgun (WGS) entry which is preliminary data.</text>
</comment>
<dbReference type="PANTHER" id="PTHR42743">
    <property type="entry name" value="AMINO-ACID AMINOTRANSFERASE"/>
    <property type="match status" value="1"/>
</dbReference>